<evidence type="ECO:0000313" key="6">
    <source>
        <dbReference type="Proteomes" id="UP001549749"/>
    </source>
</evidence>
<keyword evidence="6" id="KW-1185">Reference proteome</keyword>
<dbReference type="Pfam" id="PF00849">
    <property type="entry name" value="PseudoU_synth_2"/>
    <property type="match status" value="1"/>
</dbReference>
<dbReference type="InterPro" id="IPR020094">
    <property type="entry name" value="TruA/RsuA/RluB/E/F_N"/>
</dbReference>
<dbReference type="InterPro" id="IPR000748">
    <property type="entry name" value="PsdUridine_synth_RsuA/RluB/E/F"/>
</dbReference>
<dbReference type="PROSITE" id="PS01149">
    <property type="entry name" value="PSI_RSU"/>
    <property type="match status" value="1"/>
</dbReference>
<accession>A0ABV2TES9</accession>
<evidence type="ECO:0000256" key="2">
    <source>
        <dbReference type="ARBA" id="ARBA00023235"/>
    </source>
</evidence>
<dbReference type="Gene3D" id="3.30.70.1560">
    <property type="entry name" value="Alpha-L RNA-binding motif"/>
    <property type="match status" value="1"/>
</dbReference>
<gene>
    <name evidence="5" type="ORF">ABR189_29395</name>
</gene>
<dbReference type="InterPro" id="IPR042092">
    <property type="entry name" value="PsdUridine_s_RsuA/RluB/E/F_cat"/>
</dbReference>
<dbReference type="InterPro" id="IPR006145">
    <property type="entry name" value="PsdUridine_synth_RsuA/RluA"/>
</dbReference>
<evidence type="ECO:0000256" key="1">
    <source>
        <dbReference type="ARBA" id="ARBA00008348"/>
    </source>
</evidence>
<comment type="similarity">
    <text evidence="1 3">Belongs to the pseudouridine synthase RsuA family.</text>
</comment>
<evidence type="ECO:0000313" key="5">
    <source>
        <dbReference type="EMBL" id="MET7001533.1"/>
    </source>
</evidence>
<dbReference type="Gene3D" id="3.30.70.580">
    <property type="entry name" value="Pseudouridine synthase I, catalytic domain, N-terminal subdomain"/>
    <property type="match status" value="1"/>
</dbReference>
<comment type="caution">
    <text evidence="5">The sequence shown here is derived from an EMBL/GenBank/DDBJ whole genome shotgun (WGS) entry which is preliminary data.</text>
</comment>
<dbReference type="InterPro" id="IPR050343">
    <property type="entry name" value="RsuA_PseudoU_synthase"/>
</dbReference>
<protein>
    <recommendedName>
        <fullName evidence="3">Pseudouridine synthase</fullName>
        <ecNumber evidence="3">5.4.99.-</ecNumber>
    </recommendedName>
</protein>
<keyword evidence="2 3" id="KW-0413">Isomerase</keyword>
<dbReference type="InterPro" id="IPR020103">
    <property type="entry name" value="PsdUridine_synth_cat_dom_sf"/>
</dbReference>
<name>A0ABV2TES9_9BACT</name>
<reference evidence="5 6" key="1">
    <citation type="submission" date="2024-06" db="EMBL/GenBank/DDBJ databases">
        <title>Chitinophaga defluvii sp. nov., isolated from municipal sewage.</title>
        <authorList>
            <person name="Zhang L."/>
        </authorList>
    </citation>
    <scope>NUCLEOTIDE SEQUENCE [LARGE SCALE GENOMIC DNA]</scope>
    <source>
        <strain evidence="5 6">H8</strain>
    </source>
</reference>
<dbReference type="EC" id="5.4.99.-" evidence="3"/>
<dbReference type="Proteomes" id="UP001549749">
    <property type="component" value="Unassembled WGS sequence"/>
</dbReference>
<sequence length="203" mass="23193">MSQGDHRYFIINKPSNIVSQFVSPDKVGLLGDLDFSFPEGTHAVGRLDNHSEGLLILTTNKRVTKLLFEGTTPHKRTYLVKVKDTVSPESLNRLQTGVTIKIKGNENYVTTPCEASIVADPAVFFQQEKGQKEYKPHTWLLITLTEGKFHQVRKMVYALRHRCKRLIRVSIEDLKLGDLPAGGVREIAEETFFEQLRIDNWRE</sequence>
<dbReference type="NCBIfam" id="TIGR00093">
    <property type="entry name" value="pseudouridine synthase"/>
    <property type="match status" value="1"/>
</dbReference>
<dbReference type="InterPro" id="IPR018496">
    <property type="entry name" value="PsdUridine_synth_RsuA/RluB_CS"/>
</dbReference>
<organism evidence="5 6">
    <name type="scientific">Chitinophaga defluvii</name>
    <dbReference type="NCBI Taxonomy" id="3163343"/>
    <lineage>
        <taxon>Bacteria</taxon>
        <taxon>Pseudomonadati</taxon>
        <taxon>Bacteroidota</taxon>
        <taxon>Chitinophagia</taxon>
        <taxon>Chitinophagales</taxon>
        <taxon>Chitinophagaceae</taxon>
        <taxon>Chitinophaga</taxon>
    </lineage>
</organism>
<proteinExistence type="inferred from homology"/>
<evidence type="ECO:0000256" key="3">
    <source>
        <dbReference type="RuleBase" id="RU003887"/>
    </source>
</evidence>
<dbReference type="RefSeq" id="WP_354664105.1">
    <property type="nucleotide sequence ID" value="NZ_JBEXAC010000004.1"/>
</dbReference>
<dbReference type="PANTHER" id="PTHR47683">
    <property type="entry name" value="PSEUDOURIDINE SYNTHASE FAMILY PROTEIN-RELATED"/>
    <property type="match status" value="1"/>
</dbReference>
<feature type="domain" description="Pseudouridine synthase RsuA/RluA-like" evidence="4">
    <location>
        <begin position="8"/>
        <end position="156"/>
    </location>
</feature>
<evidence type="ECO:0000259" key="4">
    <source>
        <dbReference type="Pfam" id="PF00849"/>
    </source>
</evidence>
<dbReference type="EMBL" id="JBEXAC010000004">
    <property type="protein sequence ID" value="MET7001533.1"/>
    <property type="molecule type" value="Genomic_DNA"/>
</dbReference>
<dbReference type="SUPFAM" id="SSF55120">
    <property type="entry name" value="Pseudouridine synthase"/>
    <property type="match status" value="1"/>
</dbReference>
<dbReference type="PANTHER" id="PTHR47683:SF2">
    <property type="entry name" value="RNA-BINDING S4 DOMAIN-CONTAINING PROTEIN"/>
    <property type="match status" value="1"/>
</dbReference>